<reference evidence="9 10" key="1">
    <citation type="submission" date="2019-02" db="EMBL/GenBank/DDBJ databases">
        <title>Kribbella capetownensis sp. nov. and Kribbella speibonae sp. nov., isolated from soil.</title>
        <authorList>
            <person name="Curtis S.M."/>
            <person name="Norton I."/>
            <person name="Everest G.J."/>
            <person name="Meyers P.R."/>
        </authorList>
    </citation>
    <scope>NUCLEOTIDE SEQUENCE [LARGE SCALE GENOMIC DNA]</scope>
    <source>
        <strain evidence="9 10">KCTC 29219</strain>
    </source>
</reference>
<comment type="caution">
    <text evidence="9">The sequence shown here is derived from an EMBL/GenBank/DDBJ whole genome shotgun (WGS) entry which is preliminary data.</text>
</comment>
<keyword evidence="5 7" id="KW-1133">Transmembrane helix</keyword>
<feature type="transmembrane region" description="Helical" evidence="7">
    <location>
        <begin position="9"/>
        <end position="30"/>
    </location>
</feature>
<dbReference type="Proteomes" id="UP000292346">
    <property type="component" value="Unassembled WGS sequence"/>
</dbReference>
<evidence type="ECO:0000256" key="2">
    <source>
        <dbReference type="ARBA" id="ARBA00022448"/>
    </source>
</evidence>
<dbReference type="PROSITE" id="PS50928">
    <property type="entry name" value="ABC_TM1"/>
    <property type="match status" value="1"/>
</dbReference>
<feature type="transmembrane region" description="Helical" evidence="7">
    <location>
        <begin position="281"/>
        <end position="301"/>
    </location>
</feature>
<dbReference type="InterPro" id="IPR035906">
    <property type="entry name" value="MetI-like_sf"/>
</dbReference>
<dbReference type="GO" id="GO:0005886">
    <property type="term" value="C:plasma membrane"/>
    <property type="evidence" value="ECO:0007669"/>
    <property type="project" value="UniProtKB-SubCell"/>
</dbReference>
<dbReference type="PANTHER" id="PTHR43163">
    <property type="entry name" value="DIPEPTIDE TRANSPORT SYSTEM PERMEASE PROTEIN DPPB-RELATED"/>
    <property type="match status" value="1"/>
</dbReference>
<evidence type="ECO:0000256" key="1">
    <source>
        <dbReference type="ARBA" id="ARBA00004651"/>
    </source>
</evidence>
<dbReference type="PANTHER" id="PTHR43163:SF6">
    <property type="entry name" value="DIPEPTIDE TRANSPORT SYSTEM PERMEASE PROTEIN DPPB-RELATED"/>
    <property type="match status" value="1"/>
</dbReference>
<evidence type="ECO:0000313" key="10">
    <source>
        <dbReference type="Proteomes" id="UP000292346"/>
    </source>
</evidence>
<evidence type="ECO:0000256" key="6">
    <source>
        <dbReference type="ARBA" id="ARBA00023136"/>
    </source>
</evidence>
<dbReference type="InterPro" id="IPR000515">
    <property type="entry name" value="MetI-like"/>
</dbReference>
<proteinExistence type="inferred from homology"/>
<dbReference type="OrthoDB" id="147688at2"/>
<dbReference type="InterPro" id="IPR045621">
    <property type="entry name" value="BPD_transp_1_N"/>
</dbReference>
<evidence type="ECO:0000256" key="4">
    <source>
        <dbReference type="ARBA" id="ARBA00022692"/>
    </source>
</evidence>
<keyword evidence="6 7" id="KW-0472">Membrane</keyword>
<dbReference type="Pfam" id="PF00528">
    <property type="entry name" value="BPD_transp_1"/>
    <property type="match status" value="1"/>
</dbReference>
<dbReference type="RefSeq" id="WP_131336604.1">
    <property type="nucleotide sequence ID" value="NZ_SJJZ01000001.1"/>
</dbReference>
<feature type="transmembrane region" description="Helical" evidence="7">
    <location>
        <begin position="99"/>
        <end position="120"/>
    </location>
</feature>
<name>A0A4R0HN06_9ACTN</name>
<accession>A0A4R0HN06</accession>
<dbReference type="AlphaFoldDB" id="A0A4R0HN06"/>
<dbReference type="Pfam" id="PF19300">
    <property type="entry name" value="BPD_transp_1_N"/>
    <property type="match status" value="1"/>
</dbReference>
<keyword evidence="10" id="KW-1185">Reference proteome</keyword>
<evidence type="ECO:0000259" key="8">
    <source>
        <dbReference type="PROSITE" id="PS50928"/>
    </source>
</evidence>
<feature type="domain" description="ABC transmembrane type-1" evidence="8">
    <location>
        <begin position="95"/>
        <end position="302"/>
    </location>
</feature>
<evidence type="ECO:0000256" key="7">
    <source>
        <dbReference type="RuleBase" id="RU363032"/>
    </source>
</evidence>
<sequence length="316" mass="33483">MVSYLIRRILIGIPVLLGVTLINFLIINLAPGSPADLYLSPTATPEDVARTEAALGLDKPVFVQYLNWLTQLLHGNLGVSFQNREPVTQLIADRIGPTLLLMGTSLVVAYLVAIPIGIFAARRRNTAADYGVVGASFLGISVPHFFLGLAMIYVFALTLGWFPTGGMVTLGRGGGFADRVSHLVLPVVVLATAVAAGMVRYVRSSMIDAFGQDYIRTAKAKGLGASVITNKHALRNALIPVVTVIGVDLSALIGGAIVTEQIFQWPGIGLLTIQSIGARDYAVLMGINLIAAIAVFTANLLTDIAYAVVDPRVAYA</sequence>
<protein>
    <submittedName>
        <fullName evidence="9">ABC transporter permease</fullName>
    </submittedName>
</protein>
<feature type="transmembrane region" description="Helical" evidence="7">
    <location>
        <begin position="132"/>
        <end position="162"/>
    </location>
</feature>
<gene>
    <name evidence="9" type="ORF">E0H45_10770</name>
</gene>
<dbReference type="CDD" id="cd06261">
    <property type="entry name" value="TM_PBP2"/>
    <property type="match status" value="1"/>
</dbReference>
<keyword evidence="3" id="KW-1003">Cell membrane</keyword>
<feature type="transmembrane region" description="Helical" evidence="7">
    <location>
        <begin position="182"/>
        <end position="202"/>
    </location>
</feature>
<dbReference type="SUPFAM" id="SSF161098">
    <property type="entry name" value="MetI-like"/>
    <property type="match status" value="1"/>
</dbReference>
<dbReference type="EMBL" id="SJJZ01000001">
    <property type="protein sequence ID" value="TCC11708.1"/>
    <property type="molecule type" value="Genomic_DNA"/>
</dbReference>
<keyword evidence="2 7" id="KW-0813">Transport</keyword>
<dbReference type="Gene3D" id="1.10.3720.10">
    <property type="entry name" value="MetI-like"/>
    <property type="match status" value="1"/>
</dbReference>
<evidence type="ECO:0000313" key="9">
    <source>
        <dbReference type="EMBL" id="TCC11708.1"/>
    </source>
</evidence>
<comment type="subcellular location">
    <subcellularLocation>
        <location evidence="1 7">Cell membrane</location>
        <topology evidence="1 7">Multi-pass membrane protein</topology>
    </subcellularLocation>
</comment>
<organism evidence="9 10">
    <name type="scientific">Kribbella soli</name>
    <dbReference type="NCBI Taxonomy" id="1124743"/>
    <lineage>
        <taxon>Bacteria</taxon>
        <taxon>Bacillati</taxon>
        <taxon>Actinomycetota</taxon>
        <taxon>Actinomycetes</taxon>
        <taxon>Propionibacteriales</taxon>
        <taxon>Kribbellaceae</taxon>
        <taxon>Kribbella</taxon>
    </lineage>
</organism>
<evidence type="ECO:0000256" key="3">
    <source>
        <dbReference type="ARBA" id="ARBA00022475"/>
    </source>
</evidence>
<comment type="similarity">
    <text evidence="7">Belongs to the binding-protein-dependent transport system permease family.</text>
</comment>
<keyword evidence="4 7" id="KW-0812">Transmembrane</keyword>
<evidence type="ECO:0000256" key="5">
    <source>
        <dbReference type="ARBA" id="ARBA00022989"/>
    </source>
</evidence>
<dbReference type="GO" id="GO:0055085">
    <property type="term" value="P:transmembrane transport"/>
    <property type="evidence" value="ECO:0007669"/>
    <property type="project" value="InterPro"/>
</dbReference>